<dbReference type="EMBL" id="CP026304">
    <property type="protein sequence ID" value="AVZ71265.1"/>
    <property type="molecule type" value="Genomic_DNA"/>
</dbReference>
<proteinExistence type="predicted"/>
<reference evidence="2 3" key="1">
    <citation type="submission" date="2018-01" db="EMBL/GenBank/DDBJ databases">
        <title>Complete genome sequence of Streptomyces lunaelactis MM109T, a Ferroverdin A producer isolated from cave moonmilk deposits.</title>
        <authorList>
            <person name="Naome A."/>
            <person name="Martinet L."/>
            <person name="Maciejewska M."/>
            <person name="Anderssen S."/>
            <person name="Adam D."/>
            <person name="Tenconi E."/>
            <person name="Deflandre B."/>
            <person name="Arguelles-Arias A."/>
            <person name="Calusinska M."/>
            <person name="Copieters W."/>
            <person name="Karim L."/>
            <person name="Hanikenne M."/>
            <person name="Baurain D."/>
            <person name="van Wezel G."/>
            <person name="Smargiasso N."/>
            <person name="de Pauw E."/>
            <person name="Delfosse P."/>
            <person name="Rigali S."/>
        </authorList>
    </citation>
    <scope>NUCLEOTIDE SEQUENCE [LARGE SCALE GENOMIC DNA]</scope>
    <source>
        <strain evidence="2 3">MM109</strain>
    </source>
</reference>
<dbReference type="Proteomes" id="UP000244201">
    <property type="component" value="Chromosome"/>
</dbReference>
<gene>
    <name evidence="2" type="ORF">SLUN_02470</name>
</gene>
<name>A0A2R4SWL7_9ACTN</name>
<feature type="domain" description="Aminoglycoside phosphotransferase" evidence="1">
    <location>
        <begin position="102"/>
        <end position="311"/>
    </location>
</feature>
<evidence type="ECO:0000313" key="3">
    <source>
        <dbReference type="Proteomes" id="UP000244201"/>
    </source>
</evidence>
<keyword evidence="3" id="KW-1185">Reference proteome</keyword>
<dbReference type="Pfam" id="PF01636">
    <property type="entry name" value="APH"/>
    <property type="match status" value="1"/>
</dbReference>
<organism evidence="2 3">
    <name type="scientific">Streptomyces lunaelactis</name>
    <dbReference type="NCBI Taxonomy" id="1535768"/>
    <lineage>
        <taxon>Bacteria</taxon>
        <taxon>Bacillati</taxon>
        <taxon>Actinomycetota</taxon>
        <taxon>Actinomycetes</taxon>
        <taxon>Kitasatosporales</taxon>
        <taxon>Streptomycetaceae</taxon>
        <taxon>Streptomyces</taxon>
    </lineage>
</organism>
<evidence type="ECO:0000259" key="1">
    <source>
        <dbReference type="Pfam" id="PF01636"/>
    </source>
</evidence>
<evidence type="ECO:0000313" key="2">
    <source>
        <dbReference type="EMBL" id="AVZ71265.1"/>
    </source>
</evidence>
<sequence>MIVNRVPTFTTAPGTAPGPPAEQFADSVNFPNTPRHRSARALWDPLLGLLPLRTPRVLGTLTDGLRAQRLVRGMHPREVTVVRRPTWPQTNLLVFGLRRGNLTVVVKHPRNERAAGALAREWDVLRELAADDRLAPWRQLLPQAVSYLPGGPGRMLAQGRLVGVPAERLVRGRPQDLHRTVTAALSFLAELRRATGVAQPGAERSGEWAEPQLEILSTEIGWCRAGAGAAGLQALRRRLYEGLAKAVMTEAWTHGDFHPGNVLLSEERARVAGVYDWGNARMDGPSEIDACMFVLAVRAALSGRPLGRLVADAVRAGGLPAADRELLSAAAVDPDVGGDSAVLPLLTWLWHVSGNVRKSSQFGRSHWWVSDTVAPVLEEASRWASVGH</sequence>
<dbReference type="SUPFAM" id="SSF56112">
    <property type="entry name" value="Protein kinase-like (PK-like)"/>
    <property type="match status" value="1"/>
</dbReference>
<dbReference type="Gene3D" id="3.90.1200.10">
    <property type="match status" value="1"/>
</dbReference>
<dbReference type="AlphaFoldDB" id="A0A2R4SWL7"/>
<dbReference type="InterPro" id="IPR011009">
    <property type="entry name" value="Kinase-like_dom_sf"/>
</dbReference>
<accession>A0A2R4SWL7</accession>
<dbReference type="InterPro" id="IPR002575">
    <property type="entry name" value="Aminoglycoside_PTrfase"/>
</dbReference>
<protein>
    <recommendedName>
        <fullName evidence="1">Aminoglycoside phosphotransferase domain-containing protein</fullName>
    </recommendedName>
</protein>
<dbReference type="KEGG" id="slk:SLUN_02470"/>